<dbReference type="InterPro" id="IPR055256">
    <property type="entry name" value="KH_1_KHDC4/BBP-like"/>
</dbReference>
<dbReference type="GO" id="GO:0003723">
    <property type="term" value="F:RNA binding"/>
    <property type="evidence" value="ECO:0007669"/>
    <property type="project" value="InterPro"/>
</dbReference>
<keyword evidence="7" id="KW-1185">Reference proteome</keyword>
<evidence type="ECO:0000259" key="5">
    <source>
        <dbReference type="Pfam" id="PF23469"/>
    </source>
</evidence>
<dbReference type="GO" id="GO:0005634">
    <property type="term" value="C:nucleus"/>
    <property type="evidence" value="ECO:0007669"/>
    <property type="project" value="InterPro"/>
</dbReference>
<feature type="domain" description="KHDC4/BBP-like KH-domain type I" evidence="4">
    <location>
        <begin position="213"/>
        <end position="288"/>
    </location>
</feature>
<organism evidence="6 7">
    <name type="scientific">Eutrema salsugineum</name>
    <name type="common">Saltwater cress</name>
    <name type="synonym">Sisymbrium salsugineum</name>
    <dbReference type="NCBI Taxonomy" id="72664"/>
    <lineage>
        <taxon>Eukaryota</taxon>
        <taxon>Viridiplantae</taxon>
        <taxon>Streptophyta</taxon>
        <taxon>Embryophyta</taxon>
        <taxon>Tracheophyta</taxon>
        <taxon>Spermatophyta</taxon>
        <taxon>Magnoliopsida</taxon>
        <taxon>eudicotyledons</taxon>
        <taxon>Gunneridae</taxon>
        <taxon>Pentapetalae</taxon>
        <taxon>rosids</taxon>
        <taxon>malvids</taxon>
        <taxon>Brassicales</taxon>
        <taxon>Brassicaceae</taxon>
        <taxon>Eutremeae</taxon>
        <taxon>Eutrema</taxon>
    </lineage>
</organism>
<evidence type="ECO:0000256" key="1">
    <source>
        <dbReference type="ARBA" id="ARBA00070402"/>
    </source>
</evidence>
<dbReference type="InterPro" id="IPR036612">
    <property type="entry name" value="KH_dom_type_1_sf"/>
</dbReference>
<feature type="domain" description="ATP-dependent RNA helicase PRP5/DDX46/KHDC4 KH" evidence="5">
    <location>
        <begin position="100"/>
        <end position="188"/>
    </location>
</feature>
<evidence type="ECO:0000313" key="7">
    <source>
        <dbReference type="Proteomes" id="UP000030689"/>
    </source>
</evidence>
<dbReference type="CDD" id="cd22472">
    <property type="entry name" value="KH-I_RIK_like_rpt2"/>
    <property type="match status" value="1"/>
</dbReference>
<dbReference type="EMBL" id="KI517748">
    <property type="protein sequence ID" value="ESQ32562.1"/>
    <property type="molecule type" value="Genomic_DNA"/>
</dbReference>
<dbReference type="PANTHER" id="PTHR15744:SF0">
    <property type="entry name" value="KH HOMOLOGY DOMAIN-CONTAINING PROTEIN 4"/>
    <property type="match status" value="1"/>
</dbReference>
<dbReference type="InterPro" id="IPR031121">
    <property type="entry name" value="RIK/BLOM7"/>
</dbReference>
<dbReference type="OMA" id="ATPKPFW"/>
<feature type="region of interest" description="Disordered" evidence="3">
    <location>
        <begin position="310"/>
        <end position="330"/>
    </location>
</feature>
<dbReference type="InterPro" id="IPR056149">
    <property type="entry name" value="PRP5/DDX46/KHDC4_KH"/>
</dbReference>
<feature type="region of interest" description="Disordered" evidence="3">
    <location>
        <begin position="432"/>
        <end position="468"/>
    </location>
</feature>
<proteinExistence type="predicted"/>
<dbReference type="FunFam" id="3.30.1370.10:FF:000037">
    <property type="entry name" value="KH domain protein"/>
    <property type="match status" value="1"/>
</dbReference>
<dbReference type="Gene3D" id="3.30.1370.10">
    <property type="entry name" value="K Homology domain, type 1"/>
    <property type="match status" value="1"/>
</dbReference>
<dbReference type="CDD" id="cd22471">
    <property type="entry name" value="KH-I_RIK_like_rpt1"/>
    <property type="match status" value="1"/>
</dbReference>
<feature type="compositionally biased region" description="Acidic residues" evidence="3">
    <location>
        <begin position="559"/>
        <end position="571"/>
    </location>
</feature>
<dbReference type="Pfam" id="PF22675">
    <property type="entry name" value="KH-I_KHDC4-BBP"/>
    <property type="match status" value="1"/>
</dbReference>
<feature type="region of interest" description="Disordered" evidence="3">
    <location>
        <begin position="484"/>
        <end position="535"/>
    </location>
</feature>
<dbReference type="PANTHER" id="PTHR15744">
    <property type="entry name" value="BLOM7"/>
    <property type="match status" value="1"/>
</dbReference>
<dbReference type="KEGG" id="eus:EUTSA_v10003901mg"/>
<evidence type="ECO:0000313" key="6">
    <source>
        <dbReference type="EMBL" id="ESQ32562.1"/>
    </source>
</evidence>
<dbReference type="AlphaFoldDB" id="V4KRF0"/>
<gene>
    <name evidence="6" type="ORF">EUTSA_v10003901mg</name>
</gene>
<accession>V4KRF0</accession>
<feature type="region of interest" description="Disordered" evidence="3">
    <location>
        <begin position="1"/>
        <end position="34"/>
    </location>
</feature>
<evidence type="ECO:0000259" key="4">
    <source>
        <dbReference type="Pfam" id="PF22675"/>
    </source>
</evidence>
<name>V4KRF0_EUTSA</name>
<dbReference type="Proteomes" id="UP000030689">
    <property type="component" value="Unassembled WGS sequence"/>
</dbReference>
<feature type="region of interest" description="Disordered" evidence="3">
    <location>
        <begin position="558"/>
        <end position="577"/>
    </location>
</feature>
<dbReference type="Gramene" id="ESQ32562">
    <property type="protein sequence ID" value="ESQ32562"/>
    <property type="gene ID" value="EUTSA_v10003901mg"/>
</dbReference>
<feature type="compositionally biased region" description="Polar residues" evidence="3">
    <location>
        <begin position="432"/>
        <end position="441"/>
    </location>
</feature>
<evidence type="ECO:0000256" key="2">
    <source>
        <dbReference type="ARBA" id="ARBA00081001"/>
    </source>
</evidence>
<reference evidence="6 7" key="1">
    <citation type="journal article" date="2013" name="Front. Plant Sci.">
        <title>The Reference Genome of the Halophytic Plant Eutrema salsugineum.</title>
        <authorList>
            <person name="Yang R."/>
            <person name="Jarvis D.E."/>
            <person name="Chen H."/>
            <person name="Beilstein M.A."/>
            <person name="Grimwood J."/>
            <person name="Jenkins J."/>
            <person name="Shu S."/>
            <person name="Prochnik S."/>
            <person name="Xin M."/>
            <person name="Ma C."/>
            <person name="Schmutz J."/>
            <person name="Wing R.A."/>
            <person name="Mitchell-Olds T."/>
            <person name="Schumaker K.S."/>
            <person name="Wang X."/>
        </authorList>
    </citation>
    <scope>NUCLEOTIDE SEQUENCE [LARGE SCALE GENOMIC DNA]</scope>
</reference>
<dbReference type="eggNOG" id="KOG1960">
    <property type="taxonomic scope" value="Eukaryota"/>
</dbReference>
<sequence>MTGDRLEARLSPTDEATANDASRTRQRRKRKWDQPAEQLVAAGVALPRLLPLSNVPAISCLNNTVSASVAPFFQTLSSLPQQTTSVPQVNQPKIQDELTIAREIVINDAEASLRHKLTKRSTQEEIQRSTGAVVITRGKYRLPSAPPDGEKPLYLHISAAAHLKETAERILAVDRAAAMIEEMMKQKTNSQAGLVGFQTVKMLSTCVYLGFEADPSSNVAARIRGPNDQYINHIMNETGATVVLRGRGSGSLENQHSEEALQPLHLLLSSSNPKSIDDAKRLAENLMDTISVEFGASRVSSSKVYGAVPPPQQLLSGAPSADNEQKPSLSSTYGLMTSLPIISPPNAVNPFSVPPATTLYPQFPVLQPPVISNGGHLRPSPVNYLQPVAGGTSYSGYAGIYPQATPLQQVAQVLKQSISPVISTVPPTLLTATSLSKPSDISNKEKDRRPPQKRKFQELPADSKVPAKAKQQLEIAMAGEVTQKNSIVEPSANGVRSLPSPRSVMPPPPPKIIPTSSRSMLPPPPRFAPSTQPPRLQEDCITVKKPNPVPDTLVKLMEYGDDEEDDDDPDETLIIRS</sequence>
<dbReference type="OrthoDB" id="397265at2759"/>
<evidence type="ECO:0000256" key="3">
    <source>
        <dbReference type="SAM" id="MobiDB-lite"/>
    </source>
</evidence>
<dbReference type="Pfam" id="PF23469">
    <property type="entry name" value="KH_12"/>
    <property type="match status" value="1"/>
</dbReference>
<protein>
    <recommendedName>
        <fullName evidence="1">Protein RIK</fullName>
    </recommendedName>
    <alternativeName>
        <fullName evidence="2">Rough sheath 2-interacting KH domain protein</fullName>
    </alternativeName>
</protein>
<dbReference type="SUPFAM" id="SSF54791">
    <property type="entry name" value="Eukaryotic type KH-domain (KH-domain type I)"/>
    <property type="match status" value="1"/>
</dbReference>
<dbReference type="STRING" id="72664.V4KRF0"/>